<reference evidence="6 7" key="1">
    <citation type="submission" date="2019-09" db="EMBL/GenBank/DDBJ databases">
        <title>In-depth cultivation of the pig gut microbiome towards novel bacterial diversity and tailored functional studies.</title>
        <authorList>
            <person name="Wylensek D."/>
            <person name="Hitch T.C.A."/>
            <person name="Clavel T."/>
        </authorList>
    </citation>
    <scope>NUCLEOTIDE SEQUENCE [LARGE SCALE GENOMIC DNA]</scope>
    <source>
        <strain evidence="6 7">PG-178-WT-4</strain>
    </source>
</reference>
<dbReference type="Proteomes" id="UP000477488">
    <property type="component" value="Unassembled WGS sequence"/>
</dbReference>
<feature type="transmembrane region" description="Helical" evidence="5">
    <location>
        <begin position="129"/>
        <end position="149"/>
    </location>
</feature>
<organism evidence="6 7">
    <name type="scientific">Desulfovibrio porci</name>
    <dbReference type="NCBI Taxonomy" id="2605782"/>
    <lineage>
        <taxon>Bacteria</taxon>
        <taxon>Pseudomonadati</taxon>
        <taxon>Thermodesulfobacteriota</taxon>
        <taxon>Desulfovibrionia</taxon>
        <taxon>Desulfovibrionales</taxon>
        <taxon>Desulfovibrionaceae</taxon>
        <taxon>Desulfovibrio</taxon>
    </lineage>
</organism>
<dbReference type="RefSeq" id="WP_154511632.1">
    <property type="nucleotide sequence ID" value="NZ_JAXELC010000063.1"/>
</dbReference>
<keyword evidence="4 5" id="KW-0472">Membrane</keyword>
<evidence type="ECO:0000256" key="4">
    <source>
        <dbReference type="ARBA" id="ARBA00023136"/>
    </source>
</evidence>
<evidence type="ECO:0000256" key="1">
    <source>
        <dbReference type="ARBA" id="ARBA00004141"/>
    </source>
</evidence>
<gene>
    <name evidence="6" type="ORF">FYJ44_09900</name>
</gene>
<evidence type="ECO:0000313" key="7">
    <source>
        <dbReference type="Proteomes" id="UP000477488"/>
    </source>
</evidence>
<comment type="similarity">
    <text evidence="5">Belongs to the 4-toluene sulfonate uptake permease (TSUP) (TC 2.A.102) family.</text>
</comment>
<dbReference type="InterPro" id="IPR002781">
    <property type="entry name" value="TM_pro_TauE-like"/>
</dbReference>
<evidence type="ECO:0000256" key="2">
    <source>
        <dbReference type="ARBA" id="ARBA00022692"/>
    </source>
</evidence>
<feature type="transmembrane region" description="Helical" evidence="5">
    <location>
        <begin position="196"/>
        <end position="217"/>
    </location>
</feature>
<keyword evidence="5" id="KW-1003">Cell membrane</keyword>
<dbReference type="InterPro" id="IPR051598">
    <property type="entry name" value="TSUP/Inactive_protease-like"/>
</dbReference>
<comment type="caution">
    <text evidence="6">The sequence shown here is derived from an EMBL/GenBank/DDBJ whole genome shotgun (WGS) entry which is preliminary data.</text>
</comment>
<keyword evidence="2 5" id="KW-0812">Transmembrane</keyword>
<feature type="transmembrane region" description="Helical" evidence="5">
    <location>
        <begin position="41"/>
        <end position="61"/>
    </location>
</feature>
<accession>A0A6L5XM50</accession>
<protein>
    <recommendedName>
        <fullName evidence="5">Probable membrane transporter protein</fullName>
    </recommendedName>
</protein>
<dbReference type="GO" id="GO:0005886">
    <property type="term" value="C:plasma membrane"/>
    <property type="evidence" value="ECO:0007669"/>
    <property type="project" value="UniProtKB-SubCell"/>
</dbReference>
<evidence type="ECO:0000256" key="3">
    <source>
        <dbReference type="ARBA" id="ARBA00022989"/>
    </source>
</evidence>
<evidence type="ECO:0000256" key="5">
    <source>
        <dbReference type="RuleBase" id="RU363041"/>
    </source>
</evidence>
<keyword evidence="7" id="KW-1185">Reference proteome</keyword>
<feature type="transmembrane region" description="Helical" evidence="5">
    <location>
        <begin position="224"/>
        <end position="242"/>
    </location>
</feature>
<comment type="subcellular location">
    <subcellularLocation>
        <location evidence="5">Cell membrane</location>
        <topology evidence="5">Multi-pass membrane protein</topology>
    </subcellularLocation>
    <subcellularLocation>
        <location evidence="1">Membrane</location>
        <topology evidence="1">Multi-pass membrane protein</topology>
    </subcellularLocation>
</comment>
<dbReference type="PANTHER" id="PTHR43701">
    <property type="entry name" value="MEMBRANE TRANSPORTER PROTEIN MJ0441-RELATED"/>
    <property type="match status" value="1"/>
</dbReference>
<name>A0A6L5XM50_9BACT</name>
<proteinExistence type="inferred from homology"/>
<dbReference type="AlphaFoldDB" id="A0A6L5XM50"/>
<evidence type="ECO:0000313" key="6">
    <source>
        <dbReference type="EMBL" id="MSS28340.1"/>
    </source>
</evidence>
<dbReference type="EMBL" id="VUMH01000009">
    <property type="protein sequence ID" value="MSS28340.1"/>
    <property type="molecule type" value="Genomic_DNA"/>
</dbReference>
<feature type="transmembrane region" description="Helical" evidence="5">
    <location>
        <begin position="73"/>
        <end position="91"/>
    </location>
</feature>
<feature type="transmembrane region" description="Helical" evidence="5">
    <location>
        <begin position="6"/>
        <end position="34"/>
    </location>
</feature>
<dbReference type="PANTHER" id="PTHR43701:SF2">
    <property type="entry name" value="MEMBRANE TRANSPORTER PROTEIN YJNA-RELATED"/>
    <property type="match status" value="1"/>
</dbReference>
<keyword evidence="3 5" id="KW-1133">Transmembrane helix</keyword>
<sequence>MVLAALYLTCLVVGFLVGVTGVGGILIPPALILLSGLGTHTAMGTALASFLPLSLVGTWLYHRLGHLDPAKAVPYVLGGLITAGPGALLNAHVPGGPLILLLALLVIFAGFCAFRPPRVGAGGNLFWQGRNGVFLIGAVTGLLAGLTGAGGPVLSIPWMVVAGFPPVAAVALSMPYQAATALSGTVGNWSGGHVDFSLLPMLCLLEVAGFFGGVAVVRRIPAWLLRRIIGVLCSALGVFLLVRQLMS</sequence>
<dbReference type="Pfam" id="PF01925">
    <property type="entry name" value="TauE"/>
    <property type="match status" value="1"/>
</dbReference>
<feature type="transmembrane region" description="Helical" evidence="5">
    <location>
        <begin position="98"/>
        <end position="117"/>
    </location>
</feature>